<dbReference type="SUPFAM" id="SSF53822">
    <property type="entry name" value="Periplasmic binding protein-like I"/>
    <property type="match status" value="1"/>
</dbReference>
<sequence length="347" mass="39717">MKDKKSKTHKNKHKISSFFILGNTILMVLVTIFSFQYFNSRFKETQKNRYDIYEKHYAFISNNREQDFWNEVYMGALKEGKEQSIYVERFGNKLFSDYNKDELMRMAIDAAVDGIILEGDGEYKTRELVNEAVNKGIPVITVLKDSSNSIRQCFVGINSYNLGQEYGKQVLKLRNQNTKRIFVLVDENSPDSSQNIILLGIRETIEKTLGKNHGMEIKAVVVNNEDDFSPEETIRDIIMDSENVPDIMICLDSTYTRCAYQAVVDHNKVGKINIIGYYDSENILSAIEKGIIYSSISVDTEQMGSLCVQALEEYSLTGHVSEYLPVDTKLITSLNVSEYYNSTTETE</sequence>
<dbReference type="InterPro" id="IPR025997">
    <property type="entry name" value="SBP_2_dom"/>
</dbReference>
<evidence type="ECO:0000313" key="6">
    <source>
        <dbReference type="EMBL" id="QHQ63122.1"/>
    </source>
</evidence>
<dbReference type="Gene3D" id="3.40.50.2300">
    <property type="match status" value="2"/>
</dbReference>
<comment type="similarity">
    <text evidence="2">Belongs to the bacterial solute-binding protein 2 family.</text>
</comment>
<reference evidence="6 7" key="1">
    <citation type="submission" date="2020-01" db="EMBL/GenBank/DDBJ databases">
        <title>Genome analysis of Anaerocolumna sp. CBA3638.</title>
        <authorList>
            <person name="Kim J."/>
            <person name="Roh S.W."/>
        </authorList>
    </citation>
    <scope>NUCLEOTIDE SEQUENCE [LARGE SCALE GENOMIC DNA]</scope>
    <source>
        <strain evidence="6 7">CBA3638</strain>
    </source>
</reference>
<feature type="transmembrane region" description="Helical" evidence="4">
    <location>
        <begin position="20"/>
        <end position="38"/>
    </location>
</feature>
<protein>
    <submittedName>
        <fullName evidence="6">Substrate-binding domain-containing protein</fullName>
    </submittedName>
</protein>
<keyword evidence="4" id="KW-0472">Membrane</keyword>
<keyword evidence="4" id="KW-0812">Transmembrane</keyword>
<feature type="domain" description="Periplasmic binding protein" evidence="5">
    <location>
        <begin position="58"/>
        <end position="314"/>
    </location>
</feature>
<dbReference type="PANTHER" id="PTHR46847:SF1">
    <property type="entry name" value="D-ALLOSE-BINDING PERIPLASMIC PROTEIN-RELATED"/>
    <property type="match status" value="1"/>
</dbReference>
<evidence type="ECO:0000256" key="1">
    <source>
        <dbReference type="ARBA" id="ARBA00004196"/>
    </source>
</evidence>
<dbReference type="EMBL" id="CP048000">
    <property type="protein sequence ID" value="QHQ63122.1"/>
    <property type="molecule type" value="Genomic_DNA"/>
</dbReference>
<comment type="subcellular location">
    <subcellularLocation>
        <location evidence="1">Cell envelope</location>
    </subcellularLocation>
</comment>
<name>A0A6P1TS84_9FIRM</name>
<dbReference type="GO" id="GO:0030313">
    <property type="term" value="C:cell envelope"/>
    <property type="evidence" value="ECO:0007669"/>
    <property type="project" value="UniProtKB-SubCell"/>
</dbReference>
<evidence type="ECO:0000256" key="3">
    <source>
        <dbReference type="ARBA" id="ARBA00022729"/>
    </source>
</evidence>
<evidence type="ECO:0000313" key="7">
    <source>
        <dbReference type="Proteomes" id="UP000464314"/>
    </source>
</evidence>
<dbReference type="PANTHER" id="PTHR46847">
    <property type="entry name" value="D-ALLOSE-BINDING PERIPLASMIC PROTEIN-RELATED"/>
    <property type="match status" value="1"/>
</dbReference>
<dbReference type="AlphaFoldDB" id="A0A6P1TS84"/>
<dbReference type="KEGG" id="anr:Ana3638_22025"/>
<keyword evidence="7" id="KW-1185">Reference proteome</keyword>
<dbReference type="Pfam" id="PF13407">
    <property type="entry name" value="Peripla_BP_4"/>
    <property type="match status" value="1"/>
</dbReference>
<dbReference type="RefSeq" id="WP_161839943.1">
    <property type="nucleotide sequence ID" value="NZ_CP048000.1"/>
</dbReference>
<evidence type="ECO:0000256" key="2">
    <source>
        <dbReference type="ARBA" id="ARBA00007639"/>
    </source>
</evidence>
<dbReference type="InterPro" id="IPR028082">
    <property type="entry name" value="Peripla_BP_I"/>
</dbReference>
<keyword evidence="3" id="KW-0732">Signal</keyword>
<evidence type="ECO:0000259" key="5">
    <source>
        <dbReference type="Pfam" id="PF13407"/>
    </source>
</evidence>
<gene>
    <name evidence="6" type="ORF">Ana3638_22025</name>
</gene>
<evidence type="ECO:0000256" key="4">
    <source>
        <dbReference type="SAM" id="Phobius"/>
    </source>
</evidence>
<organism evidence="6 7">
    <name type="scientific">Anaerocolumna sedimenticola</name>
    <dbReference type="NCBI Taxonomy" id="2696063"/>
    <lineage>
        <taxon>Bacteria</taxon>
        <taxon>Bacillati</taxon>
        <taxon>Bacillota</taxon>
        <taxon>Clostridia</taxon>
        <taxon>Lachnospirales</taxon>
        <taxon>Lachnospiraceae</taxon>
        <taxon>Anaerocolumna</taxon>
    </lineage>
</organism>
<keyword evidence="4" id="KW-1133">Transmembrane helix</keyword>
<dbReference type="Proteomes" id="UP000464314">
    <property type="component" value="Chromosome"/>
</dbReference>
<accession>A0A6P1TS84</accession>
<dbReference type="GO" id="GO:0030246">
    <property type="term" value="F:carbohydrate binding"/>
    <property type="evidence" value="ECO:0007669"/>
    <property type="project" value="UniProtKB-ARBA"/>
</dbReference>
<proteinExistence type="inferred from homology"/>